<accession>A0A1Z3LVN0</accession>
<dbReference type="Gene3D" id="3.30.70.100">
    <property type="match status" value="1"/>
</dbReference>
<gene>
    <name evidence="2" type="ORF">CD943_04600</name>
</gene>
<dbReference type="Proteomes" id="UP000197024">
    <property type="component" value="Chromosome"/>
</dbReference>
<proteinExistence type="predicted"/>
<protein>
    <submittedName>
        <fullName evidence="2">Antibiotic biosynthesis monooxygenase</fullName>
    </submittedName>
</protein>
<dbReference type="RefSeq" id="WP_088410260.1">
    <property type="nucleotide sequence ID" value="NZ_CP021995.1"/>
</dbReference>
<reference evidence="2 3" key="2">
    <citation type="submission" date="2017-06" db="EMBL/GenBank/DDBJ databases">
        <authorList>
            <person name="Kim H.J."/>
            <person name="Triplett B.A."/>
        </authorList>
    </citation>
    <scope>NUCLEOTIDE SEQUENCE [LARGE SCALE GENOMIC DNA]</scope>
    <source>
        <strain evidence="2 3">BZC3</strain>
    </source>
</reference>
<evidence type="ECO:0000259" key="1">
    <source>
        <dbReference type="PROSITE" id="PS51725"/>
    </source>
</evidence>
<organism evidence="2 3">
    <name type="scientific">Brevundimonas diminuta</name>
    <name type="common">Pseudomonas diminuta</name>
    <dbReference type="NCBI Taxonomy" id="293"/>
    <lineage>
        <taxon>Bacteria</taxon>
        <taxon>Pseudomonadati</taxon>
        <taxon>Pseudomonadota</taxon>
        <taxon>Alphaproteobacteria</taxon>
        <taxon>Caulobacterales</taxon>
        <taxon>Caulobacteraceae</taxon>
        <taxon>Brevundimonas</taxon>
    </lineage>
</organism>
<feature type="domain" description="ABM" evidence="1">
    <location>
        <begin position="1"/>
        <end position="87"/>
    </location>
</feature>
<dbReference type="InterPro" id="IPR011008">
    <property type="entry name" value="Dimeric_a/b-barrel"/>
</dbReference>
<dbReference type="InterPro" id="IPR007138">
    <property type="entry name" value="ABM_dom"/>
</dbReference>
<dbReference type="Pfam" id="PF03992">
    <property type="entry name" value="ABM"/>
    <property type="match status" value="1"/>
</dbReference>
<dbReference type="PROSITE" id="PS51725">
    <property type="entry name" value="ABM"/>
    <property type="match status" value="1"/>
</dbReference>
<name>A0A1Z3LVN0_BREDI</name>
<keyword evidence="2" id="KW-0560">Oxidoreductase</keyword>
<dbReference type="SUPFAM" id="SSF54909">
    <property type="entry name" value="Dimeric alpha+beta barrel"/>
    <property type="match status" value="1"/>
</dbReference>
<dbReference type="EMBL" id="CP021995">
    <property type="protein sequence ID" value="ASD26231.1"/>
    <property type="molecule type" value="Genomic_DNA"/>
</dbReference>
<dbReference type="GO" id="GO:0004497">
    <property type="term" value="F:monooxygenase activity"/>
    <property type="evidence" value="ECO:0007669"/>
    <property type="project" value="UniProtKB-KW"/>
</dbReference>
<evidence type="ECO:0000313" key="3">
    <source>
        <dbReference type="Proteomes" id="UP000197024"/>
    </source>
</evidence>
<dbReference type="AlphaFoldDB" id="A0A1Z3LVN0"/>
<evidence type="ECO:0000313" key="2">
    <source>
        <dbReference type="EMBL" id="ASD26231.1"/>
    </source>
</evidence>
<sequence length="99" mass="10461">MFGLISKLAAKEGQRDVLITLIMQGADVMPGCISYVVAMDADNANEIWITEVWDSAESHAASLQLPSVAASIQQAMPLIDMTAESLQKKTTPVGGRGVG</sequence>
<reference evidence="2 3" key="1">
    <citation type="submission" date="2017-06" db="EMBL/GenBank/DDBJ databases">
        <title>Biodegradation of gentamicin by bacterial consortia AMQD4 in synthetic medium and raw gentamicin sewage.</title>
        <authorList>
            <person name="Chang H."/>
            <person name="Feng Y."/>
            <person name="Li Z."/>
            <person name="Xue J."/>
            <person name="Cheng D."/>
        </authorList>
    </citation>
    <scope>NUCLEOTIDE SEQUENCE [LARGE SCALE GENOMIC DNA]</scope>
    <source>
        <strain evidence="2 3">BZC3</strain>
    </source>
</reference>
<keyword evidence="2" id="KW-0503">Monooxygenase</keyword>